<dbReference type="InterPro" id="IPR011035">
    <property type="entry name" value="Ribosomal_bL25/Gln-tRNA_synth"/>
</dbReference>
<dbReference type="Gene3D" id="2.40.240.10">
    <property type="entry name" value="Ribosomal Protein L25, Chain P"/>
    <property type="match status" value="1"/>
</dbReference>
<dbReference type="NCBIfam" id="NF004131">
    <property type="entry name" value="PRK05618.2-1"/>
    <property type="match status" value="1"/>
</dbReference>
<feature type="domain" description="Large ribosomal subunit protein bL25 beta" evidence="8">
    <location>
        <begin position="99"/>
        <end position="180"/>
    </location>
</feature>
<dbReference type="InterPro" id="IPR037121">
    <property type="entry name" value="Ribosomal_bL25_C"/>
</dbReference>
<evidence type="ECO:0000256" key="3">
    <source>
        <dbReference type="ARBA" id="ARBA00022980"/>
    </source>
</evidence>
<dbReference type="InterPro" id="IPR029751">
    <property type="entry name" value="Ribosomal_L25_dom"/>
</dbReference>
<evidence type="ECO:0000256" key="1">
    <source>
        <dbReference type="ARBA" id="ARBA00022730"/>
    </source>
</evidence>
<dbReference type="Pfam" id="PF14693">
    <property type="entry name" value="Ribosomal_TL5_C"/>
    <property type="match status" value="1"/>
</dbReference>
<dbReference type="Gene3D" id="2.170.120.20">
    <property type="entry name" value="Ribosomal protein L25, beta domain"/>
    <property type="match status" value="1"/>
</dbReference>
<dbReference type="InterPro" id="IPR001021">
    <property type="entry name" value="Ribosomal_bL25_long"/>
</dbReference>
<feature type="region of interest" description="Disordered" evidence="6">
    <location>
        <begin position="189"/>
        <end position="209"/>
    </location>
</feature>
<evidence type="ECO:0000256" key="5">
    <source>
        <dbReference type="HAMAP-Rule" id="MF_01334"/>
    </source>
</evidence>
<dbReference type="RefSeq" id="WP_068118631.1">
    <property type="nucleotide sequence ID" value="NZ_CCXJ01000146.1"/>
</dbReference>
<evidence type="ECO:0000259" key="7">
    <source>
        <dbReference type="Pfam" id="PF01386"/>
    </source>
</evidence>
<dbReference type="EMBL" id="JAUSQM010000001">
    <property type="protein sequence ID" value="MDP9820258.1"/>
    <property type="molecule type" value="Genomic_DNA"/>
</dbReference>
<gene>
    <name evidence="5" type="primary">rplY</name>
    <name evidence="5" type="synonym">ctc</name>
    <name evidence="9" type="ORF">J2S59_000067</name>
</gene>
<dbReference type="PANTHER" id="PTHR33284">
    <property type="entry name" value="RIBOSOMAL PROTEIN L25/GLN-TRNA SYNTHETASE, ANTI-CODON-BINDING DOMAIN-CONTAINING PROTEIN"/>
    <property type="match status" value="1"/>
</dbReference>
<evidence type="ECO:0000313" key="10">
    <source>
        <dbReference type="Proteomes" id="UP001240447"/>
    </source>
</evidence>
<keyword evidence="1 5" id="KW-0699">rRNA-binding</keyword>
<dbReference type="GO" id="GO:0005840">
    <property type="term" value="C:ribosome"/>
    <property type="evidence" value="ECO:0007669"/>
    <property type="project" value="UniProtKB-KW"/>
</dbReference>
<accession>A0ABT9NIL3</accession>
<proteinExistence type="inferred from homology"/>
<dbReference type="NCBIfam" id="TIGR00731">
    <property type="entry name" value="bL25_bact_ctc"/>
    <property type="match status" value="1"/>
</dbReference>
<dbReference type="InterPro" id="IPR020057">
    <property type="entry name" value="Ribosomal_bL25_b-dom"/>
</dbReference>
<reference evidence="9 10" key="1">
    <citation type="submission" date="2023-07" db="EMBL/GenBank/DDBJ databases">
        <title>Sequencing the genomes of 1000 actinobacteria strains.</title>
        <authorList>
            <person name="Klenk H.-P."/>
        </authorList>
    </citation>
    <scope>NUCLEOTIDE SEQUENCE [LARGE SCALE GENOMIC DNA]</scope>
    <source>
        <strain evidence="9 10">GD13</strain>
    </source>
</reference>
<dbReference type="SUPFAM" id="SSF50715">
    <property type="entry name" value="Ribosomal protein L25-like"/>
    <property type="match status" value="1"/>
</dbReference>
<feature type="domain" description="Large ribosomal subunit protein bL25 L25" evidence="7">
    <location>
        <begin position="5"/>
        <end position="91"/>
    </location>
</feature>
<keyword evidence="4 5" id="KW-0687">Ribonucleoprotein</keyword>
<evidence type="ECO:0000259" key="8">
    <source>
        <dbReference type="Pfam" id="PF14693"/>
    </source>
</evidence>
<keyword evidence="2 5" id="KW-0694">RNA-binding</keyword>
<organism evidence="9 10">
    <name type="scientific">Nocardioides massiliensis</name>
    <dbReference type="NCBI Taxonomy" id="1325935"/>
    <lineage>
        <taxon>Bacteria</taxon>
        <taxon>Bacillati</taxon>
        <taxon>Actinomycetota</taxon>
        <taxon>Actinomycetes</taxon>
        <taxon>Propionibacteriales</taxon>
        <taxon>Nocardioidaceae</taxon>
        <taxon>Nocardioides</taxon>
    </lineage>
</organism>
<name>A0ABT9NIL3_9ACTN</name>
<dbReference type="PANTHER" id="PTHR33284:SF1">
    <property type="entry name" value="RIBOSOMAL PROTEIN L25_GLN-TRNA SYNTHETASE, ANTI-CODON-BINDING DOMAIN-CONTAINING PROTEIN"/>
    <property type="match status" value="1"/>
</dbReference>
<comment type="subunit">
    <text evidence="5">Part of the 50S ribosomal subunit; part of the 5S rRNA/L5/L18/L25 subcomplex. Contacts the 5S rRNA. Binds to the 5S rRNA independently of L5 and L18.</text>
</comment>
<dbReference type="InterPro" id="IPR020930">
    <property type="entry name" value="Ribosomal_uL5_bac-type"/>
</dbReference>
<dbReference type="Pfam" id="PF01386">
    <property type="entry name" value="Ribosomal_L25p"/>
    <property type="match status" value="1"/>
</dbReference>
<keyword evidence="10" id="KW-1185">Reference proteome</keyword>
<evidence type="ECO:0000256" key="4">
    <source>
        <dbReference type="ARBA" id="ARBA00023274"/>
    </source>
</evidence>
<comment type="similarity">
    <text evidence="5">Belongs to the bacterial ribosomal protein bL25 family. CTC subfamily.</text>
</comment>
<evidence type="ECO:0000256" key="2">
    <source>
        <dbReference type="ARBA" id="ARBA00022884"/>
    </source>
</evidence>
<dbReference type="InterPro" id="IPR020056">
    <property type="entry name" value="Rbsml_bL25/Gln-tRNA_synth_N"/>
</dbReference>
<dbReference type="Proteomes" id="UP001240447">
    <property type="component" value="Unassembled WGS sequence"/>
</dbReference>
<evidence type="ECO:0000256" key="6">
    <source>
        <dbReference type="SAM" id="MobiDB-lite"/>
    </source>
</evidence>
<dbReference type="HAMAP" id="MF_01334">
    <property type="entry name" value="Ribosomal_bL25_CTC"/>
    <property type="match status" value="1"/>
</dbReference>
<comment type="function">
    <text evidence="5">This is one of the proteins that binds to the 5S RNA in the ribosome where it forms part of the central protuberance.</text>
</comment>
<dbReference type="CDD" id="cd00495">
    <property type="entry name" value="Ribosomal_L25_TL5_CTC"/>
    <property type="match status" value="1"/>
</dbReference>
<sequence length="209" mass="22213">MTDKITAELRTEFGKGAARRIRRADKVPAVLYGHGAEPQHLSLPGHDTMLALKKGGSNALLTITIEGKDQLALAREVQSDPIKGFLEHIDFVAIKRGEKVIVDVPVVTVGEAVRGTVVTTPLGELRIEVDATKIPESIEVSVEDADAGFQVNAGELNLPDGAVLSGIEDDEAVVIVAHAPTAEQLDAELEQAEADAGIERDEPEVSEAE</sequence>
<comment type="caution">
    <text evidence="9">The sequence shown here is derived from an EMBL/GenBank/DDBJ whole genome shotgun (WGS) entry which is preliminary data.</text>
</comment>
<dbReference type="NCBIfam" id="NF004612">
    <property type="entry name" value="PRK05943.1"/>
    <property type="match status" value="1"/>
</dbReference>
<evidence type="ECO:0000313" key="9">
    <source>
        <dbReference type="EMBL" id="MDP9820258.1"/>
    </source>
</evidence>
<protein>
    <recommendedName>
        <fullName evidence="5">Large ribosomal subunit protein bL25</fullName>
    </recommendedName>
    <alternativeName>
        <fullName evidence="5">General stress protein CTC</fullName>
    </alternativeName>
</protein>
<keyword evidence="3 5" id="KW-0689">Ribosomal protein</keyword>